<evidence type="ECO:0000256" key="8">
    <source>
        <dbReference type="ARBA" id="ARBA00022989"/>
    </source>
</evidence>
<evidence type="ECO:0000256" key="4">
    <source>
        <dbReference type="ARBA" id="ARBA00017291"/>
    </source>
</evidence>
<accession>A8PUE1</accession>
<dbReference type="STRING" id="425265.A8PUE1"/>
<evidence type="ECO:0000256" key="10">
    <source>
        <dbReference type="SAM" id="SignalP"/>
    </source>
</evidence>
<dbReference type="PANTHER" id="PTHR28090">
    <property type="entry name" value="PROTEIN ROT1"/>
    <property type="match status" value="1"/>
</dbReference>
<evidence type="ECO:0000313" key="12">
    <source>
        <dbReference type="Proteomes" id="UP000008837"/>
    </source>
</evidence>
<feature type="signal peptide" evidence="10">
    <location>
        <begin position="1"/>
        <end position="20"/>
    </location>
</feature>
<keyword evidence="8" id="KW-1133">Transmembrane helix</keyword>
<dbReference type="InterPro" id="IPR019623">
    <property type="entry name" value="Rot1"/>
</dbReference>
<name>A8PUE1_MALGO</name>
<evidence type="ECO:0000256" key="2">
    <source>
        <dbReference type="ARBA" id="ARBA00007149"/>
    </source>
</evidence>
<dbReference type="GO" id="GO:0005789">
    <property type="term" value="C:endoplasmic reticulum membrane"/>
    <property type="evidence" value="ECO:0007669"/>
    <property type="project" value="UniProtKB-SubCell"/>
</dbReference>
<keyword evidence="7" id="KW-0256">Endoplasmic reticulum</keyword>
<keyword evidence="12" id="KW-1185">Reference proteome</keyword>
<evidence type="ECO:0000256" key="5">
    <source>
        <dbReference type="ARBA" id="ARBA00022692"/>
    </source>
</evidence>
<evidence type="ECO:0000256" key="6">
    <source>
        <dbReference type="ARBA" id="ARBA00022729"/>
    </source>
</evidence>
<keyword evidence="5" id="KW-0812">Transmembrane</keyword>
<protein>
    <recommendedName>
        <fullName evidence="4">Protein ROT1</fullName>
    </recommendedName>
    <alternativeName>
        <fullName evidence="3">Protein rot1</fullName>
    </alternativeName>
</protein>
<keyword evidence="6 10" id="KW-0732">Signal</keyword>
<evidence type="ECO:0000256" key="9">
    <source>
        <dbReference type="ARBA" id="ARBA00023136"/>
    </source>
</evidence>
<dbReference type="GO" id="GO:0051082">
    <property type="term" value="F:unfolded protein binding"/>
    <property type="evidence" value="ECO:0007669"/>
    <property type="project" value="TreeGrafter"/>
</dbReference>
<evidence type="ECO:0000256" key="1">
    <source>
        <dbReference type="ARBA" id="ARBA00004115"/>
    </source>
</evidence>
<organism evidence="11 12">
    <name type="scientific">Malassezia globosa (strain ATCC MYA-4612 / CBS 7966)</name>
    <name type="common">Dandruff-associated fungus</name>
    <dbReference type="NCBI Taxonomy" id="425265"/>
    <lineage>
        <taxon>Eukaryota</taxon>
        <taxon>Fungi</taxon>
        <taxon>Dikarya</taxon>
        <taxon>Basidiomycota</taxon>
        <taxon>Ustilaginomycotina</taxon>
        <taxon>Malasseziomycetes</taxon>
        <taxon>Malasseziales</taxon>
        <taxon>Malasseziaceae</taxon>
        <taxon>Malassezia</taxon>
    </lineage>
</organism>
<dbReference type="KEGG" id="mgl:MGL_0666"/>
<reference evidence="11 12" key="1">
    <citation type="journal article" date="2007" name="Proc. Natl. Acad. Sci. U.S.A.">
        <title>Dandruff-associated Malassezia genomes reveal convergent and divergent virulence traits shared with plant and human fungal pathogens.</title>
        <authorList>
            <person name="Xu J."/>
            <person name="Saunders C.W."/>
            <person name="Hu P."/>
            <person name="Grant R.A."/>
            <person name="Boekhout T."/>
            <person name="Kuramae E.E."/>
            <person name="Kronstad J.W."/>
            <person name="Deangelis Y.M."/>
            <person name="Reeder N.L."/>
            <person name="Johnstone K.R."/>
            <person name="Leland M."/>
            <person name="Fieno A.M."/>
            <person name="Begley W.M."/>
            <person name="Sun Y."/>
            <person name="Lacey M.P."/>
            <person name="Chaudhary T."/>
            <person name="Keough T."/>
            <person name="Chu L."/>
            <person name="Sears R."/>
            <person name="Yuan B."/>
            <person name="Dawson T.L.Jr."/>
        </authorList>
    </citation>
    <scope>NUCLEOTIDE SEQUENCE [LARGE SCALE GENOMIC DNA]</scope>
    <source>
        <strain evidence="12">ATCC MYA-4612 / CBS 7966</strain>
    </source>
</reference>
<dbReference type="InParanoid" id="A8PUE1"/>
<dbReference type="OMA" id="GYWEFAK"/>
<gene>
    <name evidence="11" type="ORF">MGL_0666</name>
</gene>
<comment type="similarity">
    <text evidence="2">Belongs to the ROT1 family.</text>
</comment>
<proteinExistence type="inferred from homology"/>
<comment type="caution">
    <text evidence="11">The sequence shown here is derived from an EMBL/GenBank/DDBJ whole genome shotgun (WGS) entry which is preliminary data.</text>
</comment>
<dbReference type="Pfam" id="PF10681">
    <property type="entry name" value="Rot1"/>
    <property type="match status" value="1"/>
</dbReference>
<dbReference type="AlphaFoldDB" id="A8PUE1"/>
<dbReference type="PANTHER" id="PTHR28090:SF1">
    <property type="entry name" value="PROTEIN ROT1"/>
    <property type="match status" value="1"/>
</dbReference>
<evidence type="ECO:0000313" key="11">
    <source>
        <dbReference type="EMBL" id="EDP44859.1"/>
    </source>
</evidence>
<keyword evidence="9" id="KW-0472">Membrane</keyword>
<dbReference type="OrthoDB" id="5327821at2759"/>
<dbReference type="GeneID" id="5856379"/>
<sequence length="209" mass="23358">MKLHIVVSVLLISLVGSSLAQMAQGLRKLDLEGTWSSGSGSVLTGQGSGESDTFFNPMRRKFTVPKTSGYSYSFTRDGFFEMAQFTYNSSGREPECFTASLKWQHGTYTLEGSNIHMKPYEGDGAIQVMGKCEDPQVKMDYYSENEIGANITVYTDTDIVFYSELDSMKVLQMHAFDGRPLPKMYLLYRPPRMMPTQSIFKKVIGAPGT</sequence>
<dbReference type="VEuPathDB" id="FungiDB:MGL_0666"/>
<feature type="chain" id="PRO_5002724985" description="Protein ROT1" evidence="10">
    <location>
        <begin position="21"/>
        <end position="209"/>
    </location>
</feature>
<evidence type="ECO:0000256" key="7">
    <source>
        <dbReference type="ARBA" id="ARBA00022824"/>
    </source>
</evidence>
<comment type="subcellular location">
    <subcellularLocation>
        <location evidence="1">Endoplasmic reticulum membrane</location>
        <topology evidence="1">Single-pass type I membrane protein</topology>
    </subcellularLocation>
</comment>
<dbReference type="RefSeq" id="XP_001732073.1">
    <property type="nucleotide sequence ID" value="XM_001732021.1"/>
</dbReference>
<dbReference type="EMBL" id="AAYY01000002">
    <property type="protein sequence ID" value="EDP44859.1"/>
    <property type="molecule type" value="Genomic_DNA"/>
</dbReference>
<dbReference type="GO" id="GO:0006458">
    <property type="term" value="P:'de novo' protein folding"/>
    <property type="evidence" value="ECO:0007669"/>
    <property type="project" value="InterPro"/>
</dbReference>
<dbReference type="Proteomes" id="UP000008837">
    <property type="component" value="Unassembled WGS sequence"/>
</dbReference>
<evidence type="ECO:0000256" key="3">
    <source>
        <dbReference type="ARBA" id="ARBA00016195"/>
    </source>
</evidence>